<reference evidence="7" key="2">
    <citation type="submission" date="2020-12" db="EMBL/GenBank/DDBJ databases">
        <authorList>
            <person name="Kanost M."/>
        </authorList>
    </citation>
    <scope>NUCLEOTIDE SEQUENCE</scope>
</reference>
<evidence type="ECO:0000256" key="2">
    <source>
        <dbReference type="ARBA" id="ARBA00022448"/>
    </source>
</evidence>
<feature type="repeat" description="Solcar" evidence="5">
    <location>
        <begin position="82"/>
        <end position="173"/>
    </location>
</feature>
<evidence type="ECO:0000256" key="1">
    <source>
        <dbReference type="ARBA" id="ARBA00006375"/>
    </source>
</evidence>
<evidence type="ECO:0000256" key="5">
    <source>
        <dbReference type="PROSITE-ProRule" id="PRU00282"/>
    </source>
</evidence>
<keyword evidence="5 6" id="KW-0812">Transmembrane</keyword>
<keyword evidence="2 6" id="KW-0813">Transport</keyword>
<evidence type="ECO:0008006" key="9">
    <source>
        <dbReference type="Google" id="ProtNLM"/>
    </source>
</evidence>
<dbReference type="AlphaFoldDB" id="A0A921YY23"/>
<dbReference type="Pfam" id="PF00153">
    <property type="entry name" value="Mito_carr"/>
    <property type="match status" value="2"/>
</dbReference>
<dbReference type="InterPro" id="IPR018108">
    <property type="entry name" value="MCP_transmembrane"/>
</dbReference>
<evidence type="ECO:0000256" key="3">
    <source>
        <dbReference type="ARBA" id="ARBA00022737"/>
    </source>
</evidence>
<dbReference type="InterPro" id="IPR050391">
    <property type="entry name" value="Mito_Metabolite_Transporter"/>
</dbReference>
<organism evidence="7 8">
    <name type="scientific">Manduca sexta</name>
    <name type="common">Tobacco hawkmoth</name>
    <name type="synonym">Tobacco hornworm</name>
    <dbReference type="NCBI Taxonomy" id="7130"/>
    <lineage>
        <taxon>Eukaryota</taxon>
        <taxon>Metazoa</taxon>
        <taxon>Ecdysozoa</taxon>
        <taxon>Arthropoda</taxon>
        <taxon>Hexapoda</taxon>
        <taxon>Insecta</taxon>
        <taxon>Pterygota</taxon>
        <taxon>Neoptera</taxon>
        <taxon>Endopterygota</taxon>
        <taxon>Lepidoptera</taxon>
        <taxon>Glossata</taxon>
        <taxon>Ditrysia</taxon>
        <taxon>Bombycoidea</taxon>
        <taxon>Sphingidae</taxon>
        <taxon>Sphinginae</taxon>
        <taxon>Sphingini</taxon>
        <taxon>Manduca</taxon>
    </lineage>
</organism>
<keyword evidence="5" id="KW-0472">Membrane</keyword>
<protein>
    <recommendedName>
        <fullName evidence="9">Mitochondrial 2-oxoglutarate/malate carrier protein</fullName>
    </recommendedName>
</protein>
<dbReference type="PANTHER" id="PTHR45618">
    <property type="entry name" value="MITOCHONDRIAL DICARBOXYLATE CARRIER-RELATED"/>
    <property type="match status" value="1"/>
</dbReference>
<evidence type="ECO:0000256" key="4">
    <source>
        <dbReference type="ARBA" id="ARBA00022989"/>
    </source>
</evidence>
<keyword evidence="3" id="KW-0677">Repeat</keyword>
<evidence type="ECO:0000256" key="6">
    <source>
        <dbReference type="RuleBase" id="RU000488"/>
    </source>
</evidence>
<reference evidence="7" key="1">
    <citation type="journal article" date="2016" name="Insect Biochem. Mol. Biol.">
        <title>Multifaceted biological insights from a draft genome sequence of the tobacco hornworm moth, Manduca sexta.</title>
        <authorList>
            <person name="Kanost M.R."/>
            <person name="Arrese E.L."/>
            <person name="Cao X."/>
            <person name="Chen Y.R."/>
            <person name="Chellapilla S."/>
            <person name="Goldsmith M.R."/>
            <person name="Grosse-Wilde E."/>
            <person name="Heckel D.G."/>
            <person name="Herndon N."/>
            <person name="Jiang H."/>
            <person name="Papanicolaou A."/>
            <person name="Qu J."/>
            <person name="Soulages J.L."/>
            <person name="Vogel H."/>
            <person name="Walters J."/>
            <person name="Waterhouse R.M."/>
            <person name="Ahn S.J."/>
            <person name="Almeida F.C."/>
            <person name="An C."/>
            <person name="Aqrawi P."/>
            <person name="Bretschneider A."/>
            <person name="Bryant W.B."/>
            <person name="Bucks S."/>
            <person name="Chao H."/>
            <person name="Chevignon G."/>
            <person name="Christen J.M."/>
            <person name="Clarke D.F."/>
            <person name="Dittmer N.T."/>
            <person name="Ferguson L.C.F."/>
            <person name="Garavelou S."/>
            <person name="Gordon K.H.J."/>
            <person name="Gunaratna R.T."/>
            <person name="Han Y."/>
            <person name="Hauser F."/>
            <person name="He Y."/>
            <person name="Heidel-Fischer H."/>
            <person name="Hirsh A."/>
            <person name="Hu Y."/>
            <person name="Jiang H."/>
            <person name="Kalra D."/>
            <person name="Klinner C."/>
            <person name="Konig C."/>
            <person name="Kovar C."/>
            <person name="Kroll A.R."/>
            <person name="Kuwar S.S."/>
            <person name="Lee S.L."/>
            <person name="Lehman R."/>
            <person name="Li K."/>
            <person name="Li Z."/>
            <person name="Liang H."/>
            <person name="Lovelace S."/>
            <person name="Lu Z."/>
            <person name="Mansfield J.H."/>
            <person name="McCulloch K.J."/>
            <person name="Mathew T."/>
            <person name="Morton B."/>
            <person name="Muzny D.M."/>
            <person name="Neunemann D."/>
            <person name="Ongeri F."/>
            <person name="Pauchet Y."/>
            <person name="Pu L.L."/>
            <person name="Pyrousis I."/>
            <person name="Rao X.J."/>
            <person name="Redding A."/>
            <person name="Roesel C."/>
            <person name="Sanchez-Gracia A."/>
            <person name="Schaack S."/>
            <person name="Shukla A."/>
            <person name="Tetreau G."/>
            <person name="Wang Y."/>
            <person name="Xiong G.H."/>
            <person name="Traut W."/>
            <person name="Walsh T.K."/>
            <person name="Worley K.C."/>
            <person name="Wu D."/>
            <person name="Wu W."/>
            <person name="Wu Y.Q."/>
            <person name="Zhang X."/>
            <person name="Zou Z."/>
            <person name="Zucker H."/>
            <person name="Briscoe A.D."/>
            <person name="Burmester T."/>
            <person name="Clem R.J."/>
            <person name="Feyereisen R."/>
            <person name="Grimmelikhuijzen C.J.P."/>
            <person name="Hamodrakas S.J."/>
            <person name="Hansson B.S."/>
            <person name="Huguet E."/>
            <person name="Jermiin L.S."/>
            <person name="Lan Q."/>
            <person name="Lehman H.K."/>
            <person name="Lorenzen M."/>
            <person name="Merzendorfer H."/>
            <person name="Michalopoulos I."/>
            <person name="Morton D.B."/>
            <person name="Muthukrishnan S."/>
            <person name="Oakeshott J.G."/>
            <person name="Palmer W."/>
            <person name="Park Y."/>
            <person name="Passarelli A.L."/>
            <person name="Rozas J."/>
            <person name="Schwartz L.M."/>
            <person name="Smith W."/>
            <person name="Southgate A."/>
            <person name="Vilcinskas A."/>
            <person name="Vogt R."/>
            <person name="Wang P."/>
            <person name="Werren J."/>
            <person name="Yu X.Q."/>
            <person name="Zhou J.J."/>
            <person name="Brown S.J."/>
            <person name="Scherer S.E."/>
            <person name="Richards S."/>
            <person name="Blissard G.W."/>
        </authorList>
    </citation>
    <scope>NUCLEOTIDE SEQUENCE</scope>
</reference>
<accession>A0A921YY23</accession>
<gene>
    <name evidence="7" type="ORF">O3G_MSEX004986</name>
</gene>
<comment type="caution">
    <text evidence="7">The sequence shown here is derived from an EMBL/GenBank/DDBJ whole genome shotgun (WGS) entry which is preliminary data.</text>
</comment>
<feature type="repeat" description="Solcar" evidence="5">
    <location>
        <begin position="1"/>
        <end position="74"/>
    </location>
</feature>
<keyword evidence="8" id="KW-1185">Reference proteome</keyword>
<dbReference type="EMBL" id="JH668345">
    <property type="protein sequence ID" value="KAG6447488.1"/>
    <property type="molecule type" value="Genomic_DNA"/>
</dbReference>
<dbReference type="Proteomes" id="UP000791440">
    <property type="component" value="Unassembled WGS sequence"/>
</dbReference>
<comment type="similarity">
    <text evidence="1 6">Belongs to the mitochondrial carrier (TC 2.A.29) family.</text>
</comment>
<name>A0A921YY23_MANSE</name>
<dbReference type="GO" id="GO:0016020">
    <property type="term" value="C:membrane"/>
    <property type="evidence" value="ECO:0007669"/>
    <property type="project" value="UniProtKB-UniRule"/>
</dbReference>
<dbReference type="PROSITE" id="PS50920">
    <property type="entry name" value="SOLCAR"/>
    <property type="match status" value="2"/>
</dbReference>
<evidence type="ECO:0000313" key="8">
    <source>
        <dbReference type="Proteomes" id="UP000791440"/>
    </source>
</evidence>
<evidence type="ECO:0000313" key="7">
    <source>
        <dbReference type="EMBL" id="KAG6447488.1"/>
    </source>
</evidence>
<sequence length="198" mass="21635">MMSICIVQPADLVKTRMQLIGKQGGKKVSTSEVVKQIAKTEGIFGFYHGLSAALFRQATYTTGRMGCFNTLFDYHTRYYGSPIYPVRVAMGLIAGGVGAFIGTPADVALVRMTADGRLPPEKRRNYKNVFNALGRIIREEGFITLWSGATATITRAMVVNGVQLATYSQTMPEVTSVKSVTNKDPKGDAFKRLLNSIP</sequence>
<keyword evidence="4" id="KW-1133">Transmembrane helix</keyword>
<proteinExistence type="inferred from homology"/>